<dbReference type="EMBL" id="VSIX01000136">
    <property type="protein sequence ID" value="TYB30442.1"/>
    <property type="molecule type" value="Genomic_DNA"/>
</dbReference>
<dbReference type="PANTHER" id="PTHR43428">
    <property type="entry name" value="ARSENATE REDUCTASE"/>
    <property type="match status" value="1"/>
</dbReference>
<dbReference type="Gene3D" id="3.40.50.2300">
    <property type="match status" value="1"/>
</dbReference>
<dbReference type="AlphaFoldDB" id="A0A5D0MDL6"/>
<evidence type="ECO:0000313" key="4">
    <source>
        <dbReference type="Proteomes" id="UP000324143"/>
    </source>
</evidence>
<dbReference type="GO" id="GO:0046685">
    <property type="term" value="P:response to arsenic-containing substance"/>
    <property type="evidence" value="ECO:0007669"/>
    <property type="project" value="UniProtKB-KW"/>
</dbReference>
<dbReference type="SUPFAM" id="SSF52788">
    <property type="entry name" value="Phosphotyrosine protein phosphatases I"/>
    <property type="match status" value="1"/>
</dbReference>
<dbReference type="SMART" id="SM00226">
    <property type="entry name" value="LMWPc"/>
    <property type="match status" value="1"/>
</dbReference>
<protein>
    <submittedName>
        <fullName evidence="3">Arsenate reductase ArsC</fullName>
    </submittedName>
</protein>
<proteinExistence type="predicted"/>
<name>A0A5D0MDL6_9BACT</name>
<dbReference type="PANTHER" id="PTHR43428:SF1">
    <property type="entry name" value="ARSENATE REDUCTASE"/>
    <property type="match status" value="1"/>
</dbReference>
<dbReference type="Pfam" id="PF01451">
    <property type="entry name" value="LMWPc"/>
    <property type="match status" value="1"/>
</dbReference>
<evidence type="ECO:0000256" key="1">
    <source>
        <dbReference type="ARBA" id="ARBA00022849"/>
    </source>
</evidence>
<dbReference type="InterPro" id="IPR023485">
    <property type="entry name" value="Ptyr_pPase"/>
</dbReference>
<reference evidence="3" key="1">
    <citation type="submission" date="2019-08" db="EMBL/GenBank/DDBJ databases">
        <title>Genomic characterization of a novel candidate phylum (ARYD3) from a high temperature, high salinity tertiary oil reservoir in north central Oklahoma, USA.</title>
        <authorList>
            <person name="Youssef N.H."/>
            <person name="Yadav A."/>
            <person name="Elshahed M.S."/>
        </authorList>
    </citation>
    <scope>NUCLEOTIDE SEQUENCE [LARGE SCALE GENOMIC DNA]</scope>
    <source>
        <strain evidence="3">ARYD3</strain>
    </source>
</reference>
<dbReference type="Proteomes" id="UP000324143">
    <property type="component" value="Unassembled WGS sequence"/>
</dbReference>
<accession>A0A5D0MDL6</accession>
<keyword evidence="1" id="KW-0059">Arsenical resistance</keyword>
<dbReference type="CDD" id="cd16345">
    <property type="entry name" value="LMWP_ArsC"/>
    <property type="match status" value="1"/>
</dbReference>
<keyword evidence="4" id="KW-1185">Reference proteome</keyword>
<comment type="caution">
    <text evidence="3">The sequence shown here is derived from an EMBL/GenBank/DDBJ whole genome shotgun (WGS) entry which is preliminary data.</text>
</comment>
<dbReference type="InterPro" id="IPR036196">
    <property type="entry name" value="Ptyr_pPase_sf"/>
</dbReference>
<feature type="domain" description="Phosphotyrosine protein phosphatase I" evidence="2">
    <location>
        <begin position="4"/>
        <end position="137"/>
    </location>
</feature>
<sequence>MKKKTVLFICTHNSARSQMAEGLVNNIYNDKLKAYSAGTEKTQVKKLAIDAMKEINIDISDQRSKTIEIFKNKKFDYVVTVCDNAKNNCPFFPGAKRYFHASFEDPSEVNGSYKNKLDAFIKTRNKINKWIKKNLMK</sequence>
<gene>
    <name evidence="3" type="ORF">FXF47_09255</name>
</gene>
<organism evidence="3 4">
    <name type="scientific">Candidatus Mcinerneyibacterium aminivorans</name>
    <dbReference type="NCBI Taxonomy" id="2703815"/>
    <lineage>
        <taxon>Bacteria</taxon>
        <taxon>Candidatus Macinerneyibacteriota</taxon>
        <taxon>Candidatus Mcinerneyibacteria</taxon>
        <taxon>Candidatus Mcinerneyibacteriales</taxon>
        <taxon>Candidatus Mcinerneyibacteriaceae</taxon>
        <taxon>Candidatus Mcinerneyibacterium</taxon>
    </lineage>
</organism>
<evidence type="ECO:0000259" key="2">
    <source>
        <dbReference type="SMART" id="SM00226"/>
    </source>
</evidence>
<evidence type="ECO:0000313" key="3">
    <source>
        <dbReference type="EMBL" id="TYB30442.1"/>
    </source>
</evidence>